<evidence type="ECO:0000256" key="8">
    <source>
        <dbReference type="ARBA" id="ARBA00022813"/>
    </source>
</evidence>
<dbReference type="SMART" id="SM00493">
    <property type="entry name" value="TOPRIM"/>
    <property type="match status" value="1"/>
</dbReference>
<dbReference type="PANTHER" id="PTHR30313">
    <property type="entry name" value="DNA PRIMASE"/>
    <property type="match status" value="1"/>
</dbReference>
<evidence type="ECO:0000256" key="1">
    <source>
        <dbReference type="ARBA" id="ARBA00022478"/>
    </source>
</evidence>
<dbReference type="Proteomes" id="UP000228508">
    <property type="component" value="Unassembled WGS sequence"/>
</dbReference>
<name>A0A2H0TLF7_9BACT</name>
<dbReference type="GO" id="GO:1990077">
    <property type="term" value="C:primosome complex"/>
    <property type="evidence" value="ECO:0007669"/>
    <property type="project" value="UniProtKB-KW"/>
</dbReference>
<dbReference type="PROSITE" id="PS50818">
    <property type="entry name" value="INTEIN_C_TER"/>
    <property type="match status" value="1"/>
</dbReference>
<dbReference type="HAMAP" id="MF_00974">
    <property type="entry name" value="DNA_primase_DnaG"/>
    <property type="match status" value="1"/>
</dbReference>
<comment type="domain">
    <text evidence="14">Contains an N-terminal zinc-binding domain, a central core domain that contains the primase activity, and a C-terminal DnaB-binding domain.</text>
</comment>
<reference evidence="19" key="1">
    <citation type="submission" date="2017-09" db="EMBL/GenBank/DDBJ databases">
        <title>Depth-based differentiation of microbial function through sediment-hosted aquifers and enrichment of novel symbionts in the deep terrestrial subsurface.</title>
        <authorList>
            <person name="Probst A.J."/>
            <person name="Ladd B."/>
            <person name="Jarett J.K."/>
            <person name="Geller-Mcgrath D.E."/>
            <person name="Sieber C.M.K."/>
            <person name="Emerson J.B."/>
            <person name="Anantharaman K."/>
            <person name="Thomas B.C."/>
            <person name="Malmstrom R."/>
            <person name="Stieglmeier M."/>
            <person name="Klingl A."/>
            <person name="Woyke T."/>
            <person name="Ryan C.M."/>
            <person name="Banfield J.F."/>
        </authorList>
    </citation>
    <scope>NUCLEOTIDE SEQUENCE [LARGE SCALE GENOMIC DNA]</scope>
</reference>
<dbReference type="EC" id="2.7.7.101" evidence="14"/>
<feature type="coiled-coil region" evidence="15">
    <location>
        <begin position="956"/>
        <end position="983"/>
    </location>
</feature>
<evidence type="ECO:0000256" key="2">
    <source>
        <dbReference type="ARBA" id="ARBA00022515"/>
    </source>
</evidence>
<dbReference type="SUPFAM" id="SSF57783">
    <property type="entry name" value="Zinc beta-ribbon"/>
    <property type="match status" value="2"/>
</dbReference>
<dbReference type="InterPro" id="IPR037068">
    <property type="entry name" value="DNA_primase_core_N_sf"/>
</dbReference>
<dbReference type="Gene3D" id="3.90.580.10">
    <property type="entry name" value="Zinc finger, CHC2-type domain"/>
    <property type="match status" value="2"/>
</dbReference>
<keyword evidence="15" id="KW-0175">Coiled coil</keyword>
<dbReference type="InterPro" id="IPR036977">
    <property type="entry name" value="DNA_primase_Znf_CHC2"/>
</dbReference>
<dbReference type="EMBL" id="PFCH01000017">
    <property type="protein sequence ID" value="PIR72983.1"/>
    <property type="molecule type" value="Genomic_DNA"/>
</dbReference>
<keyword evidence="6 14" id="KW-0479">Metal-binding</keyword>
<comment type="cofactor">
    <cofactor evidence="14">
        <name>Zn(2+)</name>
        <dbReference type="ChEBI" id="CHEBI:29105"/>
    </cofactor>
    <text evidence="14">Binds 1 zinc ion per monomer.</text>
</comment>
<evidence type="ECO:0000256" key="13">
    <source>
        <dbReference type="ARBA" id="ARBA00023163"/>
    </source>
</evidence>
<dbReference type="GO" id="GO:0008270">
    <property type="term" value="F:zinc ion binding"/>
    <property type="evidence" value="ECO:0007669"/>
    <property type="project" value="UniProtKB-UniRule"/>
</dbReference>
<comment type="subunit">
    <text evidence="14">Monomer. Interacts with DnaB.</text>
</comment>
<evidence type="ECO:0000313" key="19">
    <source>
        <dbReference type="Proteomes" id="UP000228508"/>
    </source>
</evidence>
<keyword evidence="1 14" id="KW-0240">DNA-directed RNA polymerase</keyword>
<keyword evidence="3 14" id="KW-0808">Transferase</keyword>
<dbReference type="SMART" id="SM00306">
    <property type="entry name" value="HintN"/>
    <property type="match status" value="1"/>
</dbReference>
<gene>
    <name evidence="14 18" type="primary">dnaG</name>
    <name evidence="18" type="ORF">COV26_00950</name>
</gene>
<comment type="caution">
    <text evidence="18">The sequence shown here is derived from an EMBL/GenBank/DDBJ whole genome shotgun (WGS) entry which is preliminary data.</text>
</comment>
<feature type="zinc finger region" description="CHC2-type" evidence="14">
    <location>
        <begin position="35"/>
        <end position="59"/>
    </location>
</feature>
<dbReference type="PROSITE" id="PS50880">
    <property type="entry name" value="TOPRIM"/>
    <property type="match status" value="1"/>
</dbReference>
<evidence type="ECO:0000313" key="18">
    <source>
        <dbReference type="EMBL" id="PIR72983.1"/>
    </source>
</evidence>
<dbReference type="InterPro" id="IPR006171">
    <property type="entry name" value="TOPRIM_dom"/>
</dbReference>
<protein>
    <recommendedName>
        <fullName evidence="14">DNA primase</fullName>
        <ecNumber evidence="14">2.7.7.101</ecNumber>
    </recommendedName>
</protein>
<dbReference type="GO" id="GO:0004519">
    <property type="term" value="F:endonuclease activity"/>
    <property type="evidence" value="ECO:0007669"/>
    <property type="project" value="InterPro"/>
</dbReference>
<dbReference type="Gene3D" id="3.10.28.10">
    <property type="entry name" value="Homing endonucleases"/>
    <property type="match status" value="1"/>
</dbReference>
<dbReference type="InterPro" id="IPR030934">
    <property type="entry name" value="Intein_C"/>
</dbReference>
<organism evidence="18 19">
    <name type="scientific">Candidatus Nealsonbacteria bacterium CG10_big_fil_rev_8_21_14_0_10_36_23</name>
    <dbReference type="NCBI Taxonomy" id="1974709"/>
    <lineage>
        <taxon>Bacteria</taxon>
        <taxon>Candidatus Nealsoniibacteriota</taxon>
    </lineage>
</organism>
<dbReference type="SUPFAM" id="SSF55608">
    <property type="entry name" value="Homing endonucleases"/>
    <property type="match status" value="1"/>
</dbReference>
<dbReference type="InterPro" id="IPR036844">
    <property type="entry name" value="Hint_dom_sf"/>
</dbReference>
<dbReference type="InterPro" id="IPR019475">
    <property type="entry name" value="DNA_primase_DnaB-bd"/>
</dbReference>
<dbReference type="GO" id="GO:0000428">
    <property type="term" value="C:DNA-directed RNA polymerase complex"/>
    <property type="evidence" value="ECO:0007669"/>
    <property type="project" value="UniProtKB-KW"/>
</dbReference>
<keyword evidence="11" id="KW-0651">Protein splicing</keyword>
<dbReference type="GO" id="GO:0003677">
    <property type="term" value="F:DNA binding"/>
    <property type="evidence" value="ECO:0007669"/>
    <property type="project" value="UniProtKB-KW"/>
</dbReference>
<evidence type="ECO:0000259" key="16">
    <source>
        <dbReference type="PROSITE" id="PS50819"/>
    </source>
</evidence>
<dbReference type="GO" id="GO:0005737">
    <property type="term" value="C:cytoplasm"/>
    <property type="evidence" value="ECO:0007669"/>
    <property type="project" value="TreeGrafter"/>
</dbReference>
<dbReference type="SUPFAM" id="SSF51294">
    <property type="entry name" value="Hedgehog/intein (Hint) domain"/>
    <property type="match status" value="1"/>
</dbReference>
<keyword evidence="12 14" id="KW-0238">DNA-binding</keyword>
<dbReference type="Pfam" id="PF14528">
    <property type="entry name" value="LAGLIDADG_3"/>
    <property type="match status" value="1"/>
</dbReference>
<accession>A0A2H0TLF7</accession>
<dbReference type="PANTHER" id="PTHR30313:SF2">
    <property type="entry name" value="DNA PRIMASE"/>
    <property type="match status" value="1"/>
</dbReference>
<keyword evidence="7 14" id="KW-0863">Zinc-finger</keyword>
<keyword evidence="13 14" id="KW-0804">Transcription</keyword>
<evidence type="ECO:0000256" key="15">
    <source>
        <dbReference type="SAM" id="Coils"/>
    </source>
</evidence>
<keyword evidence="8" id="KW-0068">Autocatalytic cleavage</keyword>
<dbReference type="InterPro" id="IPR006141">
    <property type="entry name" value="Intein_N"/>
</dbReference>
<evidence type="ECO:0000256" key="3">
    <source>
        <dbReference type="ARBA" id="ARBA00022679"/>
    </source>
</evidence>
<dbReference type="PROSITE" id="PS50817">
    <property type="entry name" value="INTEIN_N_TER"/>
    <property type="match status" value="1"/>
</dbReference>
<dbReference type="GO" id="GO:0003899">
    <property type="term" value="F:DNA-directed RNA polymerase activity"/>
    <property type="evidence" value="ECO:0007669"/>
    <property type="project" value="UniProtKB-UniRule"/>
</dbReference>
<evidence type="ECO:0000256" key="14">
    <source>
        <dbReference type="HAMAP-Rule" id="MF_00974"/>
    </source>
</evidence>
<comment type="catalytic activity">
    <reaction evidence="14">
        <text>ssDNA + n NTP = ssDNA/pppN(pN)n-1 hybrid + (n-1) diphosphate.</text>
        <dbReference type="EC" id="2.7.7.101"/>
    </reaction>
</comment>
<comment type="function">
    <text evidence="14">RNA polymerase that catalyzes the synthesis of short RNA molecules used as primers for DNA polymerase during DNA replication.</text>
</comment>
<dbReference type="Gene3D" id="3.40.1360.10">
    <property type="match status" value="1"/>
</dbReference>
<evidence type="ECO:0000259" key="17">
    <source>
        <dbReference type="PROSITE" id="PS50880"/>
    </source>
</evidence>
<feature type="domain" description="DOD-type homing endonuclease" evidence="16">
    <location>
        <begin position="223"/>
        <end position="364"/>
    </location>
</feature>
<dbReference type="InterPro" id="IPR034151">
    <property type="entry name" value="TOPRIM_DnaG_bac"/>
</dbReference>
<dbReference type="Pfam" id="PF01807">
    <property type="entry name" value="Zn_ribbon_DnaG"/>
    <property type="match status" value="1"/>
</dbReference>
<evidence type="ECO:0000256" key="11">
    <source>
        <dbReference type="ARBA" id="ARBA00023000"/>
    </source>
</evidence>
<dbReference type="SUPFAM" id="SSF56731">
    <property type="entry name" value="DNA primase core"/>
    <property type="match status" value="1"/>
</dbReference>
<evidence type="ECO:0000256" key="12">
    <source>
        <dbReference type="ARBA" id="ARBA00023125"/>
    </source>
</evidence>
<dbReference type="PROSITE" id="PS50819">
    <property type="entry name" value="INTEIN_ENDONUCLEASE"/>
    <property type="match status" value="1"/>
</dbReference>
<evidence type="ECO:0000256" key="6">
    <source>
        <dbReference type="ARBA" id="ARBA00022723"/>
    </source>
</evidence>
<keyword evidence="9 14" id="KW-0862">Zinc</keyword>
<dbReference type="InterPro" id="IPR004042">
    <property type="entry name" value="Intein_endonuc_central"/>
</dbReference>
<comment type="similarity">
    <text evidence="14">Belongs to the DnaG primase family.</text>
</comment>
<dbReference type="InterPro" id="IPR002694">
    <property type="entry name" value="Znf_CHC2"/>
</dbReference>
<dbReference type="InterPro" id="IPR030846">
    <property type="entry name" value="DnaG_bac"/>
</dbReference>
<dbReference type="CDD" id="cd00081">
    <property type="entry name" value="Hint"/>
    <property type="match status" value="1"/>
</dbReference>
<dbReference type="InterPro" id="IPR004860">
    <property type="entry name" value="LAGLIDADG_dom"/>
</dbReference>
<sequence length="1010" mass="117277">MVNPIDEIKNRLDIVEVIQSYIKLQKAGANYRALCPFHSEKKPSFFVSPARQIWHCFGCFVPGSLIKTEKGFHKIEDIQVGQKVLTHRGRFMPVIRSLWRHYQGEIIDIKVRKLPEIISLTSDHKVYVIKTKKCIYEKRGTRICQWRCKIKYCPKFYSNYKMEKLPAGQLSVNDFLLYPVNREINDIKFINLDRYYNRRISNYGPDIKEIPNNIKVDEKFLKLIGYYIAEGSNHRAYIRFSLGNHELEFAKEIKNLIKEIFGIKASIHKRKEEKTGLEISACNSKLSNIFENLCGKHVENKHIPSEFQYLPLEKQRIILNAIYKGDGGFNKVHGCKKERKSKVISTTSSLLMEQLRDVLLRLGNTPTVSIEKEKIDTKNVGHKKSFNIEWQEDYILHFSHFYKDPKEGVLYWALPIKEIKKRNFFGNVYNLTILKDHSYVASNFVVGNCGRGGDIFGFVKEIEGVEFGDALRLLAQRAGVELKKQTPEFVQWQTEKQRLYEISEWACRFFEKQLEASKTGEEVKKYLLGRGISEESIKKWRIGYAPDTWQGLSDFLVGKGYNREEVEKVGLSIKKDDGSFYDRFRSRIIFPIFDLSSQIIGFGGRIFANHPTRHQDEVAKYVNTPNTLLYDKSRILYGLDRAKMEIRKKDSCILVEGYTDVIMSHQAEIFNVAATSGTALTPYQLKILKRYSENLLTAFDMDIAGDLATKRGIDLAQLQGFNIKVILMPKKDPAEIIAKNPKDWENLIEKAKSILEFYFETTFPKFDKKTPEGKKEISKILLPVIKRIPNKIEQSHWVQKLAKELEVREEDVAEELKKAKLETPYFIEEELIVETRPKTRKELLEERLLYLLLIGPKIHKLVDGSHLPYFSSQLANILSKFKEYFQDYSPPTTLQPSLAPEQKLENFQLELANFQKGLSEEENNILNYLSLKAEVAEEGEIDVEKEITSCLKEIQTMEIKKKLDEISQEIKKAEEEKDFEKSQFLTNQFNQLAKELTNILSETKIPQAVQ</sequence>
<keyword evidence="4 14" id="KW-0548">Nucleotidyltransferase</keyword>
<dbReference type="Pfam" id="PF10410">
    <property type="entry name" value="DnaB_bind"/>
    <property type="match status" value="1"/>
</dbReference>
<dbReference type="Pfam" id="PF08275">
    <property type="entry name" value="DNAG_N"/>
    <property type="match status" value="1"/>
</dbReference>
<dbReference type="NCBIfam" id="TIGR01391">
    <property type="entry name" value="dnaG"/>
    <property type="match status" value="1"/>
</dbReference>
<dbReference type="InterPro" id="IPR027434">
    <property type="entry name" value="Homing_endonucl"/>
</dbReference>
<dbReference type="CDD" id="cd03364">
    <property type="entry name" value="TOPRIM_DnaG_primases"/>
    <property type="match status" value="1"/>
</dbReference>
<evidence type="ECO:0000256" key="7">
    <source>
        <dbReference type="ARBA" id="ARBA00022771"/>
    </source>
</evidence>
<dbReference type="GO" id="GO:0006269">
    <property type="term" value="P:DNA replication, synthesis of primer"/>
    <property type="evidence" value="ECO:0007669"/>
    <property type="project" value="UniProtKB-UniRule"/>
</dbReference>
<keyword evidence="5 14" id="KW-0235">DNA replication</keyword>
<dbReference type="InterPro" id="IPR050219">
    <property type="entry name" value="DnaG_primase"/>
</dbReference>
<evidence type="ECO:0000256" key="9">
    <source>
        <dbReference type="ARBA" id="ARBA00022833"/>
    </source>
</evidence>
<dbReference type="SMART" id="SM00400">
    <property type="entry name" value="ZnF_CHCC"/>
    <property type="match status" value="2"/>
</dbReference>
<evidence type="ECO:0000256" key="10">
    <source>
        <dbReference type="ARBA" id="ARBA00022842"/>
    </source>
</evidence>
<dbReference type="AlphaFoldDB" id="A0A2H0TLF7"/>
<dbReference type="InterPro" id="IPR003587">
    <property type="entry name" value="Hint_dom_N"/>
</dbReference>
<keyword evidence="2 14" id="KW-0639">Primosome</keyword>
<dbReference type="Gene3D" id="3.90.980.10">
    <property type="entry name" value="DNA primase, catalytic core, N-terminal domain"/>
    <property type="match status" value="1"/>
</dbReference>
<dbReference type="Pfam" id="PF13155">
    <property type="entry name" value="Toprim_2"/>
    <property type="match status" value="1"/>
</dbReference>
<evidence type="ECO:0000256" key="5">
    <source>
        <dbReference type="ARBA" id="ARBA00022705"/>
    </source>
</evidence>
<keyword evidence="10" id="KW-0460">Magnesium</keyword>
<dbReference type="GO" id="GO:0016539">
    <property type="term" value="P:intein-mediated protein splicing"/>
    <property type="evidence" value="ECO:0007669"/>
    <property type="project" value="InterPro"/>
</dbReference>
<dbReference type="InterPro" id="IPR013264">
    <property type="entry name" value="DNAG_N"/>
</dbReference>
<proteinExistence type="inferred from homology"/>
<dbReference type="PRINTS" id="PR00379">
    <property type="entry name" value="INTEIN"/>
</dbReference>
<dbReference type="InterPro" id="IPR006142">
    <property type="entry name" value="INTEIN"/>
</dbReference>
<evidence type="ECO:0000256" key="4">
    <source>
        <dbReference type="ARBA" id="ARBA00022695"/>
    </source>
</evidence>
<feature type="domain" description="Toprim" evidence="17">
    <location>
        <begin position="650"/>
        <end position="731"/>
    </location>
</feature>
<dbReference type="InterPro" id="IPR006295">
    <property type="entry name" value="DNA_primase_DnaG"/>
</dbReference>